<evidence type="ECO:0000313" key="1">
    <source>
        <dbReference type="EMBL" id="RJO77707.1"/>
    </source>
</evidence>
<dbReference type="Proteomes" id="UP000266677">
    <property type="component" value="Unassembled WGS sequence"/>
</dbReference>
<reference evidence="1 2" key="1">
    <citation type="submission" date="2018-09" db="EMBL/GenBank/DDBJ databases">
        <title>YIM PH21274 draft genome.</title>
        <authorList>
            <person name="Miao C."/>
        </authorList>
    </citation>
    <scope>NUCLEOTIDE SEQUENCE [LARGE SCALE GENOMIC DNA]</scope>
    <source>
        <strain evidence="1 2">YIM PH 21724</strain>
    </source>
</reference>
<proteinExistence type="predicted"/>
<evidence type="ECO:0000313" key="2">
    <source>
        <dbReference type="Proteomes" id="UP000266677"/>
    </source>
</evidence>
<dbReference type="AlphaFoldDB" id="A0A3A4K8R0"/>
<accession>A0A3A4K8R0</accession>
<comment type="caution">
    <text evidence="1">The sequence shown here is derived from an EMBL/GenBank/DDBJ whole genome shotgun (WGS) entry which is preliminary data.</text>
</comment>
<name>A0A3A4K8R0_9NOCA</name>
<protein>
    <submittedName>
        <fullName evidence="1">Uncharacterized protein</fullName>
    </submittedName>
</protein>
<organism evidence="1 2">
    <name type="scientific">Nocardia panacis</name>
    <dbReference type="NCBI Taxonomy" id="2340916"/>
    <lineage>
        <taxon>Bacteria</taxon>
        <taxon>Bacillati</taxon>
        <taxon>Actinomycetota</taxon>
        <taxon>Actinomycetes</taxon>
        <taxon>Mycobacteriales</taxon>
        <taxon>Nocardiaceae</taxon>
        <taxon>Nocardia</taxon>
    </lineage>
</organism>
<keyword evidence="2" id="KW-1185">Reference proteome</keyword>
<sequence length="225" mass="25341">MYPIRTADFRTRIPPRQRLRLRNIFGRQLRDARERAKHISDQTDQLHAFATWIPPRELFGSTVVPQVADTAAGVLLAIEELFASDFFDLMPSDIQMVFEDSGLTQADGRDRIGGFLAAADVRHGAWHEDMLRRAVELDVWSMELWDALQQLDQILSDVRGVDLREAELEDTDLDGVRWSTATRWPTGWHERIVAISVPLGSGEFEIGGTDGHDRASAGVPILPRG</sequence>
<dbReference type="EMBL" id="QZFU01000015">
    <property type="protein sequence ID" value="RJO77707.1"/>
    <property type="molecule type" value="Genomic_DNA"/>
</dbReference>
<gene>
    <name evidence="1" type="ORF">D5S18_08225</name>
</gene>